<evidence type="ECO:0000313" key="10">
    <source>
        <dbReference type="EMBL" id="GAT34272.1"/>
    </source>
</evidence>
<dbReference type="EC" id="2.4.1.25" evidence="3"/>
<comment type="caution">
    <text evidence="10">The sequence shown here is derived from an EMBL/GenBank/DDBJ whole genome shotgun (WGS) entry which is preliminary data.</text>
</comment>
<keyword evidence="7" id="KW-0119">Carbohydrate metabolism</keyword>
<gene>
    <name evidence="10" type="ORF">TSACC_22697</name>
</gene>
<evidence type="ECO:0000256" key="2">
    <source>
        <dbReference type="ARBA" id="ARBA00005684"/>
    </source>
</evidence>
<dbReference type="PANTHER" id="PTHR32438">
    <property type="entry name" value="4-ALPHA-GLUCANOTRANSFERASE DPE1, CHLOROPLASTIC/AMYLOPLASTIC"/>
    <property type="match status" value="1"/>
</dbReference>
<comment type="similarity">
    <text evidence="2">Belongs to the disproportionating enzyme family.</text>
</comment>
<evidence type="ECO:0000256" key="3">
    <source>
        <dbReference type="ARBA" id="ARBA00012560"/>
    </source>
</evidence>
<evidence type="ECO:0000256" key="1">
    <source>
        <dbReference type="ARBA" id="ARBA00000439"/>
    </source>
</evidence>
<keyword evidence="11" id="KW-1185">Reference proteome</keyword>
<dbReference type="Gene3D" id="3.20.20.80">
    <property type="entry name" value="Glycosidases"/>
    <property type="match status" value="1"/>
</dbReference>
<dbReference type="STRING" id="690879.TSACC_22697"/>
<sequence>MLELNPEKKLAGILAPVFALRGSEDLGIGDTEALKEFVTWAASHGFGAVQVLPVNETGNDSSPYNLLSAFALEPSTIATTPRVIPELDEVSYNKVLSDHNVRALQEGRVQYGPVKTLKNELLQAAFANFQAKPDKKRAKAFQDFQKQNADWLVDYSFHRALVAWNRTELVTEWPAEHRSPIAAQAWADKLDSATRKKLDLSRKYYAFIQWIAYDQWLAVRQHAEAAGVALIGDVPVGVSLFSADVWREPEIFDLVRSSGAPPEKVFKSDPFTEQWGQNWGFPLYAWERMSRDNFSWWRRRLRLLKEFFHLMRVDHALGFFRIYSFPWRPEENAKFIDLTPEQAAEITQGPLPCFVDRDDSTEENREFNRLHGEMILKVFIEEMGEHLLIAEDLGEVAPYVRPTLAKLEVPGFKIPQWERDWDRLIKGSQYPRLSLATFATHDHPPVKKHWTALYTDALSEDQKTRDAAIHSMWELMDFCGHPDIKLPQPYTEEIHQIFVKGLFASNSWLAVHMITDLLGTDEQYNVPGSAGDTNWTQRMNDPVARLNEVWAGVLPAIETAVTETGRRAI</sequence>
<evidence type="ECO:0000256" key="9">
    <source>
        <dbReference type="ARBA" id="ARBA00031501"/>
    </source>
</evidence>
<keyword evidence="5" id="KW-0328">Glycosyltransferase</keyword>
<evidence type="ECO:0000256" key="5">
    <source>
        <dbReference type="ARBA" id="ARBA00022676"/>
    </source>
</evidence>
<evidence type="ECO:0000256" key="4">
    <source>
        <dbReference type="ARBA" id="ARBA00020295"/>
    </source>
</evidence>
<evidence type="ECO:0000256" key="7">
    <source>
        <dbReference type="ARBA" id="ARBA00023277"/>
    </source>
</evidence>
<dbReference type="PANTHER" id="PTHR32438:SF5">
    <property type="entry name" value="4-ALPHA-GLUCANOTRANSFERASE DPE1, CHLOROPLASTIC_AMYLOPLASTIC"/>
    <property type="match status" value="1"/>
</dbReference>
<organism evidence="10 11">
    <name type="scientific">Terrimicrobium sacchariphilum</name>
    <dbReference type="NCBI Taxonomy" id="690879"/>
    <lineage>
        <taxon>Bacteria</taxon>
        <taxon>Pseudomonadati</taxon>
        <taxon>Verrucomicrobiota</taxon>
        <taxon>Terrimicrobiia</taxon>
        <taxon>Terrimicrobiales</taxon>
        <taxon>Terrimicrobiaceae</taxon>
        <taxon>Terrimicrobium</taxon>
    </lineage>
</organism>
<keyword evidence="6 10" id="KW-0808">Transferase</keyword>
<dbReference type="GO" id="GO:0004134">
    <property type="term" value="F:4-alpha-glucanotransferase activity"/>
    <property type="evidence" value="ECO:0007669"/>
    <property type="project" value="UniProtKB-EC"/>
</dbReference>
<protein>
    <recommendedName>
        <fullName evidence="4">4-alpha-glucanotransferase</fullName>
        <ecNumber evidence="3">2.4.1.25</ecNumber>
    </recommendedName>
    <alternativeName>
        <fullName evidence="8">Amylomaltase</fullName>
    </alternativeName>
    <alternativeName>
        <fullName evidence="9">Disproportionating enzyme</fullName>
    </alternativeName>
</protein>
<dbReference type="Pfam" id="PF02446">
    <property type="entry name" value="Glyco_hydro_77"/>
    <property type="match status" value="1"/>
</dbReference>
<reference evidence="11" key="1">
    <citation type="journal article" date="2017" name="Genome Announc.">
        <title>Draft Genome Sequence of Terrimicrobium sacchariphilum NM-5T, a Facultative Anaerobic Soil Bacterium of the Class Spartobacteria.</title>
        <authorList>
            <person name="Qiu Y.L."/>
            <person name="Tourlousse D.M."/>
            <person name="Matsuura N."/>
            <person name="Ohashi A."/>
            <person name="Sekiguchi Y."/>
        </authorList>
    </citation>
    <scope>NUCLEOTIDE SEQUENCE [LARGE SCALE GENOMIC DNA]</scope>
    <source>
        <strain evidence="11">NM-5</strain>
    </source>
</reference>
<dbReference type="GO" id="GO:0005975">
    <property type="term" value="P:carbohydrate metabolic process"/>
    <property type="evidence" value="ECO:0007669"/>
    <property type="project" value="InterPro"/>
</dbReference>
<evidence type="ECO:0000256" key="8">
    <source>
        <dbReference type="ARBA" id="ARBA00031423"/>
    </source>
</evidence>
<dbReference type="Proteomes" id="UP000076023">
    <property type="component" value="Unassembled WGS sequence"/>
</dbReference>
<dbReference type="SUPFAM" id="SSF51445">
    <property type="entry name" value="(Trans)glycosidases"/>
    <property type="match status" value="1"/>
</dbReference>
<dbReference type="AlphaFoldDB" id="A0A146GAL9"/>
<dbReference type="FunCoup" id="A0A146GAL9">
    <property type="interactions" value="198"/>
</dbReference>
<dbReference type="InParanoid" id="A0A146GAL9"/>
<evidence type="ECO:0000256" key="6">
    <source>
        <dbReference type="ARBA" id="ARBA00022679"/>
    </source>
</evidence>
<name>A0A146GAL9_TERSA</name>
<proteinExistence type="inferred from homology"/>
<comment type="catalytic activity">
    <reaction evidence="1">
        <text>Transfers a segment of a (1-&gt;4)-alpha-D-glucan to a new position in an acceptor, which may be glucose or a (1-&gt;4)-alpha-D-glucan.</text>
        <dbReference type="EC" id="2.4.1.25"/>
    </reaction>
</comment>
<evidence type="ECO:0000313" key="11">
    <source>
        <dbReference type="Proteomes" id="UP000076023"/>
    </source>
</evidence>
<dbReference type="InterPro" id="IPR017853">
    <property type="entry name" value="GH"/>
</dbReference>
<dbReference type="InterPro" id="IPR003385">
    <property type="entry name" value="Glyco_hydro_77"/>
</dbReference>
<accession>A0A146GAL9</accession>
<dbReference type="EMBL" id="BDCO01000002">
    <property type="protein sequence ID" value="GAT34272.1"/>
    <property type="molecule type" value="Genomic_DNA"/>
</dbReference>